<organism evidence="9 10">
    <name type="scientific">Teichococcus oryzae</name>
    <dbReference type="NCBI Taxonomy" id="1608942"/>
    <lineage>
        <taxon>Bacteria</taxon>
        <taxon>Pseudomonadati</taxon>
        <taxon>Pseudomonadota</taxon>
        <taxon>Alphaproteobacteria</taxon>
        <taxon>Acetobacterales</taxon>
        <taxon>Roseomonadaceae</taxon>
        <taxon>Roseomonas</taxon>
    </lineage>
</organism>
<evidence type="ECO:0000313" key="9">
    <source>
        <dbReference type="EMBL" id="KAA2214768.1"/>
    </source>
</evidence>
<comment type="similarity">
    <text evidence="2">Belongs to the MreD family.</text>
</comment>
<comment type="subcellular location">
    <subcellularLocation>
        <location evidence="1">Cell membrane</location>
        <topology evidence="1">Multi-pass membrane protein</topology>
    </subcellularLocation>
</comment>
<feature type="transmembrane region" description="Helical" evidence="8">
    <location>
        <begin position="146"/>
        <end position="166"/>
    </location>
</feature>
<keyword evidence="5" id="KW-0133">Cell shape</keyword>
<feature type="transmembrane region" description="Helical" evidence="8">
    <location>
        <begin position="41"/>
        <end position="59"/>
    </location>
</feature>
<name>A0A5B2TLF7_9PROT</name>
<evidence type="ECO:0000256" key="3">
    <source>
        <dbReference type="ARBA" id="ARBA00022475"/>
    </source>
</evidence>
<keyword evidence="6 8" id="KW-1133">Transmembrane helix</keyword>
<evidence type="ECO:0000256" key="2">
    <source>
        <dbReference type="ARBA" id="ARBA00007776"/>
    </source>
</evidence>
<evidence type="ECO:0000313" key="10">
    <source>
        <dbReference type="Proteomes" id="UP000322110"/>
    </source>
</evidence>
<dbReference type="AlphaFoldDB" id="A0A5B2TLF7"/>
<feature type="transmembrane region" description="Helical" evidence="8">
    <location>
        <begin position="79"/>
        <end position="99"/>
    </location>
</feature>
<evidence type="ECO:0000256" key="7">
    <source>
        <dbReference type="ARBA" id="ARBA00023136"/>
    </source>
</evidence>
<keyword evidence="4 8" id="KW-0812">Transmembrane</keyword>
<evidence type="ECO:0000256" key="8">
    <source>
        <dbReference type="SAM" id="Phobius"/>
    </source>
</evidence>
<gene>
    <name evidence="9" type="ORF">F0Q34_03510</name>
</gene>
<accession>A0A5B2TLF7</accession>
<proteinExistence type="inferred from homology"/>
<evidence type="ECO:0000256" key="4">
    <source>
        <dbReference type="ARBA" id="ARBA00022692"/>
    </source>
</evidence>
<evidence type="ECO:0000256" key="5">
    <source>
        <dbReference type="ARBA" id="ARBA00022960"/>
    </source>
</evidence>
<reference evidence="9 10" key="1">
    <citation type="journal article" date="2015" name="Int. J. Syst. Evol. Microbiol.">
        <title>Roseomonas oryzae sp. nov., isolated from paddy rhizosphere soil.</title>
        <authorList>
            <person name="Ramaprasad E.V."/>
            <person name="Sasikala Ch."/>
            <person name="Ramana Ch.V."/>
        </authorList>
    </citation>
    <scope>NUCLEOTIDE SEQUENCE [LARGE SCALE GENOMIC DNA]</scope>
    <source>
        <strain evidence="9 10">KCTC 42542</strain>
    </source>
</reference>
<protein>
    <submittedName>
        <fullName evidence="9">Rod shape-determining protein MreD</fullName>
    </submittedName>
</protein>
<keyword evidence="7 8" id="KW-0472">Membrane</keyword>
<dbReference type="Pfam" id="PF04093">
    <property type="entry name" value="MreD"/>
    <property type="match status" value="1"/>
</dbReference>
<dbReference type="Proteomes" id="UP000322110">
    <property type="component" value="Unassembled WGS sequence"/>
</dbReference>
<dbReference type="OrthoDB" id="7161178at2"/>
<comment type="caution">
    <text evidence="9">The sequence shown here is derived from an EMBL/GenBank/DDBJ whole genome shotgun (WGS) entry which is preliminary data.</text>
</comment>
<keyword evidence="10" id="KW-1185">Reference proteome</keyword>
<dbReference type="InterPro" id="IPR007227">
    <property type="entry name" value="Cell_shape_determining_MreD"/>
</dbReference>
<evidence type="ECO:0000256" key="1">
    <source>
        <dbReference type="ARBA" id="ARBA00004651"/>
    </source>
</evidence>
<dbReference type="GO" id="GO:0008360">
    <property type="term" value="P:regulation of cell shape"/>
    <property type="evidence" value="ECO:0007669"/>
    <property type="project" value="UniProtKB-KW"/>
</dbReference>
<dbReference type="EMBL" id="VUKA01000001">
    <property type="protein sequence ID" value="KAA2214768.1"/>
    <property type="molecule type" value="Genomic_DNA"/>
</dbReference>
<sequence length="177" mass="18794">MGRRAHPLAGLMKRLDGWARAALPAGGTALAMVLATAPAGLPSAVPALLLCCLFFWTVFRPAALPPPLCFLLGLLQDLLGFAPIGTGILTALLAHGLALRLRRILARQSFWLVWMAFAGVAAGAALLGYGLHAVLGWRLPPAAPGIVQFLLSVGFYPPVAMLLTLLHRSMQRMEDLV</sequence>
<dbReference type="GO" id="GO:0005886">
    <property type="term" value="C:plasma membrane"/>
    <property type="evidence" value="ECO:0007669"/>
    <property type="project" value="UniProtKB-SubCell"/>
</dbReference>
<evidence type="ECO:0000256" key="6">
    <source>
        <dbReference type="ARBA" id="ARBA00022989"/>
    </source>
</evidence>
<feature type="transmembrane region" description="Helical" evidence="8">
    <location>
        <begin position="111"/>
        <end position="134"/>
    </location>
</feature>
<keyword evidence="3" id="KW-1003">Cell membrane</keyword>
<dbReference type="RefSeq" id="WP_149810723.1">
    <property type="nucleotide sequence ID" value="NZ_VUKA01000001.1"/>
</dbReference>